<dbReference type="GeneID" id="30027953"/>
<reference evidence="2 3" key="1">
    <citation type="submission" date="2016-05" db="EMBL/GenBank/DDBJ databases">
        <title>Comparative genomics of biotechnologically important yeasts.</title>
        <authorList>
            <consortium name="DOE Joint Genome Institute"/>
            <person name="Riley R."/>
            <person name="Haridas S."/>
            <person name="Wolfe K.H."/>
            <person name="Lopes M.R."/>
            <person name="Hittinger C.T."/>
            <person name="Goker M."/>
            <person name="Salamov A."/>
            <person name="Wisecaver J."/>
            <person name="Long T.M."/>
            <person name="Aerts A.L."/>
            <person name="Barry K."/>
            <person name="Choi C."/>
            <person name="Clum A."/>
            <person name="Coughlan A.Y."/>
            <person name="Deshpande S."/>
            <person name="Douglass A.P."/>
            <person name="Hanson S.J."/>
            <person name="Klenk H.-P."/>
            <person name="LaButti K."/>
            <person name="Lapidus A."/>
            <person name="Lindquist E."/>
            <person name="Lipzen A."/>
            <person name="Meier-kolthoff J.P."/>
            <person name="Ohm R.A."/>
            <person name="Otillar R.P."/>
            <person name="Pangilinan J."/>
            <person name="Peng Y."/>
            <person name="Rokas A."/>
            <person name="Rosa C.A."/>
            <person name="Scheuner C."/>
            <person name="Sibirny A.A."/>
            <person name="Slot J.C."/>
            <person name="Stielow J.B."/>
            <person name="Sun H."/>
            <person name="Kurtzman C.P."/>
            <person name="Blackwell M."/>
            <person name="Grigoriev I.V."/>
            <person name="Jeffries T.W."/>
        </authorList>
    </citation>
    <scope>NUCLEOTIDE SEQUENCE [LARGE SCALE GENOMIC DNA]</scope>
    <source>
        <strain evidence="2 3">NRRL YB-4993</strain>
    </source>
</reference>
<evidence type="ECO:0000256" key="1">
    <source>
        <dbReference type="SAM" id="Phobius"/>
    </source>
</evidence>
<keyword evidence="1" id="KW-0812">Transmembrane</keyword>
<sequence>MVGMPRYRAKLAFQWAWLWVGLVVGGILVSRHGGRRAYTQSRQGLGWRFSPTPSFP</sequence>
<evidence type="ECO:0000313" key="3">
    <source>
        <dbReference type="Proteomes" id="UP000092555"/>
    </source>
</evidence>
<organism evidence="2 3">
    <name type="scientific">Metschnikowia bicuspidata var. bicuspidata NRRL YB-4993</name>
    <dbReference type="NCBI Taxonomy" id="869754"/>
    <lineage>
        <taxon>Eukaryota</taxon>
        <taxon>Fungi</taxon>
        <taxon>Dikarya</taxon>
        <taxon>Ascomycota</taxon>
        <taxon>Saccharomycotina</taxon>
        <taxon>Pichiomycetes</taxon>
        <taxon>Metschnikowiaceae</taxon>
        <taxon>Metschnikowia</taxon>
    </lineage>
</organism>
<keyword evidence="1" id="KW-1133">Transmembrane helix</keyword>
<dbReference type="AlphaFoldDB" id="A0A1A0H9T7"/>
<proteinExistence type="predicted"/>
<dbReference type="EMBL" id="LXTC01000004">
    <property type="protein sequence ID" value="OBA20760.1"/>
    <property type="molecule type" value="Genomic_DNA"/>
</dbReference>
<dbReference type="Proteomes" id="UP000092555">
    <property type="component" value="Unassembled WGS sequence"/>
</dbReference>
<dbReference type="RefSeq" id="XP_018711282.1">
    <property type="nucleotide sequence ID" value="XM_018854977.1"/>
</dbReference>
<name>A0A1A0H9T7_9ASCO</name>
<gene>
    <name evidence="2" type="ORF">METBIDRAFT_205630</name>
</gene>
<keyword evidence="3" id="KW-1185">Reference proteome</keyword>
<accession>A0A1A0H9T7</accession>
<feature type="transmembrane region" description="Helical" evidence="1">
    <location>
        <begin position="12"/>
        <end position="30"/>
    </location>
</feature>
<protein>
    <submittedName>
        <fullName evidence="2">Uncharacterized protein</fullName>
    </submittedName>
</protein>
<evidence type="ECO:0000313" key="2">
    <source>
        <dbReference type="EMBL" id="OBA20760.1"/>
    </source>
</evidence>
<keyword evidence="1" id="KW-0472">Membrane</keyword>
<comment type="caution">
    <text evidence="2">The sequence shown here is derived from an EMBL/GenBank/DDBJ whole genome shotgun (WGS) entry which is preliminary data.</text>
</comment>